<organism evidence="11 12">
    <name type="scientific">Coccomyxa subellipsoidea (strain C-169)</name>
    <name type="common">Green microalga</name>
    <dbReference type="NCBI Taxonomy" id="574566"/>
    <lineage>
        <taxon>Eukaryota</taxon>
        <taxon>Viridiplantae</taxon>
        <taxon>Chlorophyta</taxon>
        <taxon>core chlorophytes</taxon>
        <taxon>Trebouxiophyceae</taxon>
        <taxon>Trebouxiophyceae incertae sedis</taxon>
        <taxon>Coccomyxaceae</taxon>
        <taxon>Coccomyxa</taxon>
        <taxon>Coccomyxa subellipsoidea</taxon>
    </lineage>
</organism>
<feature type="compositionally biased region" description="Low complexity" evidence="10">
    <location>
        <begin position="45"/>
        <end position="92"/>
    </location>
</feature>
<dbReference type="InterPro" id="IPR002905">
    <property type="entry name" value="Trm1"/>
</dbReference>
<dbReference type="NCBIfam" id="TIGR00308">
    <property type="entry name" value="TRM1"/>
    <property type="match status" value="1"/>
</dbReference>
<comment type="catalytic activity">
    <reaction evidence="8 9">
        <text>guanosine(26) in tRNA + 2 S-adenosyl-L-methionine = N(2)-dimethylguanosine(26) in tRNA + 2 S-adenosyl-L-homocysteine + 2 H(+)</text>
        <dbReference type="Rhea" id="RHEA:43140"/>
        <dbReference type="Rhea" id="RHEA-COMP:10359"/>
        <dbReference type="Rhea" id="RHEA-COMP:10360"/>
        <dbReference type="ChEBI" id="CHEBI:15378"/>
        <dbReference type="ChEBI" id="CHEBI:57856"/>
        <dbReference type="ChEBI" id="CHEBI:59789"/>
        <dbReference type="ChEBI" id="CHEBI:74269"/>
        <dbReference type="ChEBI" id="CHEBI:74513"/>
        <dbReference type="EC" id="2.1.1.216"/>
    </reaction>
</comment>
<evidence type="ECO:0000256" key="3">
    <source>
        <dbReference type="ARBA" id="ARBA00022679"/>
    </source>
</evidence>
<evidence type="ECO:0000256" key="9">
    <source>
        <dbReference type="PROSITE-ProRule" id="PRU00958"/>
    </source>
</evidence>
<dbReference type="Pfam" id="PF02005">
    <property type="entry name" value="TRM"/>
    <property type="match status" value="1"/>
</dbReference>
<dbReference type="eggNOG" id="KOG1253">
    <property type="taxonomic scope" value="Eukaryota"/>
</dbReference>
<dbReference type="GO" id="GO:0000049">
    <property type="term" value="F:tRNA binding"/>
    <property type="evidence" value="ECO:0007669"/>
    <property type="project" value="UniProtKB-UniRule"/>
</dbReference>
<dbReference type="GO" id="GO:0160104">
    <property type="term" value="F:tRNA (guanine(26)-N2)-dimethyltransferase activity"/>
    <property type="evidence" value="ECO:0007669"/>
    <property type="project" value="UniProtKB-UniRule"/>
</dbReference>
<sequence>MYIMHSQVINRDLSIAVLRYFVKQRREEIAAGAIRRIRKPRPVLPTAAAAAATQPPANAEPAPAAAPEQPALASTSAGVEEASAAAAESAQAPCTSGRVPAADDGALDPDIRILEGLAASGLRSIRYALEIDGVKRIDANDLDEKAAAAVRSNLEYNDPKASGLVRPTQGDVRLMALQNPDGYEAVDLDPYGSPAQFLDSAVQAVSEGGLLLVTATDMAVLCGNNGEACWAKYGSYPLHKPYCHEQALRIVLACIEAHANRYKRHIVPVLSLSIDFYVRIFVRVYTSPEKVKESAMKQMYVYQSSGCDSFYTQRVARKHVNKRSTKYSPGTGPAVPQSCPETGSGFQMGGPMWAGPIHDPAWIQGLLDSIEEDKERYAAFGKIKGLLTSASEELQDAPLYYNLHAVCKTLHVTPPSGDTVRSALINAGYRVSGTHANPLGLKTDAPPEVFWDVMRCWVQEHPTKKAPDLETYAGKLLAKPPQLKASFARARGATSAAKTAKVARFVPNPEAFWGPKPKAGRPQRVMQVMGGQKEEATARAATSAEAGAADNAAGDADAAEEPLPAVQNGVNGAAVNKDDKHVDVVMAGADEAPRTS</sequence>
<dbReference type="Proteomes" id="UP000007264">
    <property type="component" value="Unassembled WGS sequence"/>
</dbReference>
<keyword evidence="2 9" id="KW-0489">Methyltransferase</keyword>
<dbReference type="OrthoDB" id="6349953at2759"/>
<dbReference type="GO" id="GO:0005634">
    <property type="term" value="C:nucleus"/>
    <property type="evidence" value="ECO:0007669"/>
    <property type="project" value="TreeGrafter"/>
</dbReference>
<dbReference type="KEGG" id="csl:COCSUDRAFT_52087"/>
<name>I0Z928_COCSC</name>
<keyword evidence="4 9" id="KW-0949">S-adenosyl-L-methionine</keyword>
<feature type="compositionally biased region" description="Low complexity" evidence="10">
    <location>
        <begin position="538"/>
        <end position="556"/>
    </location>
</feature>
<evidence type="ECO:0000313" key="12">
    <source>
        <dbReference type="Proteomes" id="UP000007264"/>
    </source>
</evidence>
<keyword evidence="5 9" id="KW-0819">tRNA processing</keyword>
<dbReference type="GO" id="GO:0002940">
    <property type="term" value="P:tRNA N2-guanine methylation"/>
    <property type="evidence" value="ECO:0007669"/>
    <property type="project" value="TreeGrafter"/>
</dbReference>
<keyword evidence="1 9" id="KW-0820">tRNA-binding</keyword>
<evidence type="ECO:0000256" key="1">
    <source>
        <dbReference type="ARBA" id="ARBA00022555"/>
    </source>
</evidence>
<dbReference type="SUPFAM" id="SSF53335">
    <property type="entry name" value="S-adenosyl-L-methionine-dependent methyltransferases"/>
    <property type="match status" value="1"/>
</dbReference>
<evidence type="ECO:0000313" key="11">
    <source>
        <dbReference type="EMBL" id="EIE27147.1"/>
    </source>
</evidence>
<evidence type="ECO:0000256" key="5">
    <source>
        <dbReference type="ARBA" id="ARBA00022694"/>
    </source>
</evidence>
<feature type="region of interest" description="Disordered" evidence="10">
    <location>
        <begin position="45"/>
        <end position="102"/>
    </location>
</feature>
<evidence type="ECO:0000256" key="2">
    <source>
        <dbReference type="ARBA" id="ARBA00022603"/>
    </source>
</evidence>
<feature type="region of interest" description="Disordered" evidence="10">
    <location>
        <begin position="532"/>
        <end position="596"/>
    </location>
</feature>
<evidence type="ECO:0000256" key="6">
    <source>
        <dbReference type="ARBA" id="ARBA00022884"/>
    </source>
</evidence>
<dbReference type="CDD" id="cd02440">
    <property type="entry name" value="AdoMet_MTases"/>
    <property type="match status" value="1"/>
</dbReference>
<dbReference type="InterPro" id="IPR042296">
    <property type="entry name" value="tRNA_met_Trm1_C"/>
</dbReference>
<dbReference type="PROSITE" id="PS51626">
    <property type="entry name" value="SAM_MT_TRM1"/>
    <property type="match status" value="1"/>
</dbReference>
<dbReference type="AlphaFoldDB" id="I0Z928"/>
<dbReference type="STRING" id="574566.I0Z928"/>
<evidence type="ECO:0000256" key="8">
    <source>
        <dbReference type="ARBA" id="ARBA00051897"/>
    </source>
</evidence>
<dbReference type="PANTHER" id="PTHR10631">
    <property type="entry name" value="N 2 ,N 2 -DIMETHYLGUANOSINE TRNA METHYLTRANSFERASE"/>
    <property type="match status" value="1"/>
</dbReference>
<comment type="caution">
    <text evidence="11">The sequence shown here is derived from an EMBL/GenBank/DDBJ whole genome shotgun (WGS) entry which is preliminary data.</text>
</comment>
<dbReference type="FunFam" id="3.30.56.70:FF:000001">
    <property type="entry name" value="tRNA (guanine(26)-N(2))-dimethyltransferase"/>
    <property type="match status" value="1"/>
</dbReference>
<dbReference type="GeneID" id="17045162"/>
<keyword evidence="12" id="KW-1185">Reference proteome</keyword>
<dbReference type="EC" id="2.1.1.216" evidence="7 9"/>
<comment type="similarity">
    <text evidence="9">Belongs to the class I-like SAM-binding methyltransferase superfamily. Trm1 family.</text>
</comment>
<protein>
    <recommendedName>
        <fullName evidence="7 9">tRNA (guanine(26)-N(2))-dimethyltransferase</fullName>
        <ecNumber evidence="7 9">2.1.1.216</ecNumber>
    </recommendedName>
</protein>
<keyword evidence="6 9" id="KW-0694">RNA-binding</keyword>
<reference evidence="11 12" key="1">
    <citation type="journal article" date="2012" name="Genome Biol.">
        <title>The genome of the polar eukaryotic microalga coccomyxa subellipsoidea reveals traits of cold adaptation.</title>
        <authorList>
            <person name="Blanc G."/>
            <person name="Agarkova I."/>
            <person name="Grimwood J."/>
            <person name="Kuo A."/>
            <person name="Brueggeman A."/>
            <person name="Dunigan D."/>
            <person name="Gurnon J."/>
            <person name="Ladunga I."/>
            <person name="Lindquist E."/>
            <person name="Lucas S."/>
            <person name="Pangilinan J."/>
            <person name="Proschold T."/>
            <person name="Salamov A."/>
            <person name="Schmutz J."/>
            <person name="Weeks D."/>
            <person name="Yamada T."/>
            <person name="Claverie J.M."/>
            <person name="Grigoriev I."/>
            <person name="Van Etten J."/>
            <person name="Lomsadze A."/>
            <person name="Borodovsky M."/>
        </authorList>
    </citation>
    <scope>NUCLEOTIDE SEQUENCE [LARGE SCALE GENOMIC DNA]</scope>
    <source>
        <strain evidence="11 12">C-169</strain>
    </source>
</reference>
<evidence type="ECO:0000256" key="10">
    <source>
        <dbReference type="SAM" id="MobiDB-lite"/>
    </source>
</evidence>
<evidence type="ECO:0000256" key="7">
    <source>
        <dbReference type="ARBA" id="ARBA00039099"/>
    </source>
</evidence>
<gene>
    <name evidence="11" type="ORF">COCSUDRAFT_52087</name>
</gene>
<dbReference type="Gene3D" id="3.40.50.150">
    <property type="entry name" value="Vaccinia Virus protein VP39"/>
    <property type="match status" value="1"/>
</dbReference>
<proteinExistence type="inferred from homology"/>
<dbReference type="RefSeq" id="XP_005651691.1">
    <property type="nucleotide sequence ID" value="XM_005651634.1"/>
</dbReference>
<evidence type="ECO:0000256" key="4">
    <source>
        <dbReference type="ARBA" id="ARBA00022691"/>
    </source>
</evidence>
<dbReference type="PANTHER" id="PTHR10631:SF3">
    <property type="entry name" value="TRNA (GUANINE(26)-N(2))-DIMETHYLTRANSFERASE"/>
    <property type="match status" value="1"/>
</dbReference>
<accession>I0Z928</accession>
<keyword evidence="3 9" id="KW-0808">Transferase</keyword>
<dbReference type="InterPro" id="IPR029063">
    <property type="entry name" value="SAM-dependent_MTases_sf"/>
</dbReference>
<dbReference type="EMBL" id="AGSI01000001">
    <property type="protein sequence ID" value="EIE27147.1"/>
    <property type="molecule type" value="Genomic_DNA"/>
</dbReference>
<dbReference type="Gene3D" id="3.30.56.70">
    <property type="entry name" value="N2,N2-dimethylguanosine tRNA methyltransferase, C-terminal domain"/>
    <property type="match status" value="1"/>
</dbReference>